<protein>
    <submittedName>
        <fullName evidence="1">Uncharacterized protein</fullName>
    </submittedName>
</protein>
<accession>A0A8G1VXX3</accession>
<evidence type="ECO:0000313" key="2">
    <source>
        <dbReference type="Proteomes" id="UP000249789"/>
    </source>
</evidence>
<keyword evidence="2" id="KW-1185">Reference proteome</keyword>
<evidence type="ECO:0000313" key="1">
    <source>
        <dbReference type="EMBL" id="RAK73429.1"/>
    </source>
</evidence>
<name>A0A8G1VXX3_9EURO</name>
<reference evidence="1 2" key="1">
    <citation type="submission" date="2018-02" db="EMBL/GenBank/DDBJ databases">
        <title>The genomes of Aspergillus section Nigri reveals drivers in fungal speciation.</title>
        <authorList>
            <consortium name="DOE Joint Genome Institute"/>
            <person name="Vesth T.C."/>
            <person name="Nybo J."/>
            <person name="Theobald S."/>
            <person name="Brandl J."/>
            <person name="Frisvad J.C."/>
            <person name="Nielsen K.F."/>
            <person name="Lyhne E.K."/>
            <person name="Kogle M.E."/>
            <person name="Kuo A."/>
            <person name="Riley R."/>
            <person name="Clum A."/>
            <person name="Nolan M."/>
            <person name="Lipzen A."/>
            <person name="Salamov A."/>
            <person name="Henrissat B."/>
            <person name="Wiebenga A."/>
            <person name="De vries R.P."/>
            <person name="Grigoriev I.V."/>
            <person name="Mortensen U.H."/>
            <person name="Andersen M.R."/>
            <person name="Baker S.E."/>
        </authorList>
    </citation>
    <scope>NUCLEOTIDE SEQUENCE [LARGE SCALE GENOMIC DNA]</scope>
    <source>
        <strain evidence="1 2">CBS 313.89</strain>
    </source>
</reference>
<organism evidence="1 2">
    <name type="scientific">Aspergillus fijiensis CBS 313.89</name>
    <dbReference type="NCBI Taxonomy" id="1448319"/>
    <lineage>
        <taxon>Eukaryota</taxon>
        <taxon>Fungi</taxon>
        <taxon>Dikarya</taxon>
        <taxon>Ascomycota</taxon>
        <taxon>Pezizomycotina</taxon>
        <taxon>Eurotiomycetes</taxon>
        <taxon>Eurotiomycetidae</taxon>
        <taxon>Eurotiales</taxon>
        <taxon>Aspergillaceae</taxon>
        <taxon>Aspergillus</taxon>
    </lineage>
</organism>
<dbReference type="Proteomes" id="UP000249789">
    <property type="component" value="Unassembled WGS sequence"/>
</dbReference>
<gene>
    <name evidence="1" type="ORF">BO72DRAFT_244237</name>
</gene>
<dbReference type="GeneID" id="63857287"/>
<proteinExistence type="predicted"/>
<dbReference type="AlphaFoldDB" id="A0A8G1VXX3"/>
<dbReference type="EMBL" id="KZ824680">
    <property type="protein sequence ID" value="RAK73429.1"/>
    <property type="molecule type" value="Genomic_DNA"/>
</dbReference>
<sequence length="98" mass="11350">MLPCSLLSVLSIYLSPNLSGFLSPFGMHRKNRLCHRLINNNDKHGEYTQVVSTDIQRQTQRRTERNHHLIVHSFHSLSYTANPDSWLSARLMIPVTNH</sequence>
<dbReference type="VEuPathDB" id="FungiDB:BO72DRAFT_244237"/>
<dbReference type="RefSeq" id="XP_040797439.1">
    <property type="nucleotide sequence ID" value="XM_040939954.1"/>
</dbReference>